<evidence type="ECO:0000313" key="3">
    <source>
        <dbReference type="Proteomes" id="UP000479132"/>
    </source>
</evidence>
<dbReference type="InterPro" id="IPR000073">
    <property type="entry name" value="AB_hydrolase_1"/>
</dbReference>
<evidence type="ECO:0000259" key="1">
    <source>
        <dbReference type="Pfam" id="PF12697"/>
    </source>
</evidence>
<protein>
    <submittedName>
        <fullName evidence="2">Alpha/beta hydrolase</fullName>
    </submittedName>
</protein>
<organism evidence="2 3">
    <name type="scientific">Fodinibius halophilus</name>
    <dbReference type="NCBI Taxonomy" id="1736908"/>
    <lineage>
        <taxon>Bacteria</taxon>
        <taxon>Pseudomonadati</taxon>
        <taxon>Balneolota</taxon>
        <taxon>Balneolia</taxon>
        <taxon>Balneolales</taxon>
        <taxon>Balneolaceae</taxon>
        <taxon>Fodinibius</taxon>
    </lineage>
</organism>
<sequence>MDKIRHLDGIEVQHVDTSRLRMHLLTAGKEENPTMLFLHGNTSCSTIWEGFMLEMSENYYCVAPDLRGFGKTEDKLIDATEGTQDWIDDLGALIAAMELGPFHLIGHSLGGFICWRMIAEFAGQIRTATLMAPGPPMGFGGIHGAKGIANNEDFSGSGGGIVVSEFVERIEEQDRSESDTMFSPRNTMNRLFWKNGFRAMREEDILSAMFQIHTGPQQYPGDYKKSDYWPGVAPGSYGPVNALSPKYNIALLSQFVEASPKPPLLWIHGTDDRIIAEQSYSDPGYQGRLKLREGWPGQDRYPPQPMISQIEYALEKYKGEGGEVAVRYIDDCGHTPFIEKPQKVFSAMLRHIEGGNKKIK</sequence>
<dbReference type="PANTHER" id="PTHR43798:SF33">
    <property type="entry name" value="HYDROLASE, PUTATIVE (AFU_ORTHOLOGUE AFUA_2G14860)-RELATED"/>
    <property type="match status" value="1"/>
</dbReference>
<dbReference type="Pfam" id="PF12697">
    <property type="entry name" value="Abhydrolase_6"/>
    <property type="match status" value="1"/>
</dbReference>
<dbReference type="SUPFAM" id="SSF53474">
    <property type="entry name" value="alpha/beta-Hydrolases"/>
    <property type="match status" value="1"/>
</dbReference>
<dbReference type="RefSeq" id="WP_165270390.1">
    <property type="nucleotide sequence ID" value="NZ_JAALLS010000021.1"/>
</dbReference>
<reference evidence="2 3" key="1">
    <citation type="submission" date="2020-02" db="EMBL/GenBank/DDBJ databases">
        <title>Aliifodinibius halophilus 2W32, complete genome.</title>
        <authorList>
            <person name="Li Y."/>
            <person name="Wu S."/>
        </authorList>
    </citation>
    <scope>NUCLEOTIDE SEQUENCE [LARGE SCALE GENOMIC DNA]</scope>
    <source>
        <strain evidence="2 3">2W32</strain>
    </source>
</reference>
<dbReference type="InterPro" id="IPR029058">
    <property type="entry name" value="AB_hydrolase_fold"/>
</dbReference>
<name>A0A6M1T7Y5_9BACT</name>
<keyword evidence="2" id="KW-0378">Hydrolase</keyword>
<evidence type="ECO:0000313" key="2">
    <source>
        <dbReference type="EMBL" id="NGP89535.1"/>
    </source>
</evidence>
<proteinExistence type="predicted"/>
<keyword evidence="3" id="KW-1185">Reference proteome</keyword>
<dbReference type="PANTHER" id="PTHR43798">
    <property type="entry name" value="MONOACYLGLYCEROL LIPASE"/>
    <property type="match status" value="1"/>
</dbReference>
<dbReference type="GO" id="GO:0016787">
    <property type="term" value="F:hydrolase activity"/>
    <property type="evidence" value="ECO:0007669"/>
    <property type="project" value="UniProtKB-KW"/>
</dbReference>
<gene>
    <name evidence="2" type="ORF">G3569_14345</name>
</gene>
<accession>A0A6M1T7Y5</accession>
<dbReference type="GO" id="GO:0016020">
    <property type="term" value="C:membrane"/>
    <property type="evidence" value="ECO:0007669"/>
    <property type="project" value="TreeGrafter"/>
</dbReference>
<dbReference type="InterPro" id="IPR050266">
    <property type="entry name" value="AB_hydrolase_sf"/>
</dbReference>
<comment type="caution">
    <text evidence="2">The sequence shown here is derived from an EMBL/GenBank/DDBJ whole genome shotgun (WGS) entry which is preliminary data.</text>
</comment>
<dbReference type="AlphaFoldDB" id="A0A6M1T7Y5"/>
<feature type="domain" description="AB hydrolase-1" evidence="1">
    <location>
        <begin position="36"/>
        <end position="345"/>
    </location>
</feature>
<dbReference type="Gene3D" id="3.40.50.1820">
    <property type="entry name" value="alpha/beta hydrolase"/>
    <property type="match status" value="1"/>
</dbReference>
<dbReference type="EMBL" id="JAALLS010000021">
    <property type="protein sequence ID" value="NGP89535.1"/>
    <property type="molecule type" value="Genomic_DNA"/>
</dbReference>
<dbReference type="PRINTS" id="PR00412">
    <property type="entry name" value="EPOXHYDRLASE"/>
</dbReference>
<dbReference type="Proteomes" id="UP000479132">
    <property type="component" value="Unassembled WGS sequence"/>
</dbReference>
<dbReference type="InterPro" id="IPR000639">
    <property type="entry name" value="Epox_hydrolase-like"/>
</dbReference>